<evidence type="ECO:0000313" key="3">
    <source>
        <dbReference type="Proteomes" id="UP001325680"/>
    </source>
</evidence>
<reference evidence="2 3" key="1">
    <citation type="submission" date="2023-12" db="EMBL/GenBank/DDBJ databases">
        <title>Genome sequencing and assembly of bacterial species from a model synthetic community.</title>
        <authorList>
            <person name="Hogle S.L."/>
        </authorList>
    </citation>
    <scope>NUCLEOTIDE SEQUENCE [LARGE SCALE GENOMIC DNA]</scope>
    <source>
        <strain evidence="2 3">HAMBI_3031</strain>
    </source>
</reference>
<name>A0ABZ0VZ68_9BACT</name>
<evidence type="ECO:0000313" key="2">
    <source>
        <dbReference type="EMBL" id="WQD36320.1"/>
    </source>
</evidence>
<feature type="domain" description="Rhodanese" evidence="1">
    <location>
        <begin position="124"/>
        <end position="214"/>
    </location>
</feature>
<dbReference type="InterPro" id="IPR001763">
    <property type="entry name" value="Rhodanese-like_dom"/>
</dbReference>
<dbReference type="Pfam" id="PF00581">
    <property type="entry name" value="Rhodanese"/>
    <property type="match status" value="2"/>
</dbReference>
<sequence length="221" mass="23869">MTALGIEAFSQFAEQGLTIIDIRSTELLKQGFIKGSISLGSPAIFGAQIGTLSGFSLSSGFSPVLLVGDAVQDFEPFLQQLPNGSNNWVKGYLEGGFNAWEKAGGAVDLIIDVEVDELIMDIPFDENLVIMDIRPAVNFGNGHLKDAVSLPLAQINDPLRISAIEENDNLYIVGENDDAAFLAATILKKQDIHNLRVVLGGWEVIQSEKKAQIVKEPGMLN</sequence>
<protein>
    <submittedName>
        <fullName evidence="2">Rhodanese-like domain-containing protein</fullName>
    </submittedName>
</protein>
<dbReference type="SMART" id="SM00450">
    <property type="entry name" value="RHOD"/>
    <property type="match status" value="2"/>
</dbReference>
<dbReference type="SUPFAM" id="SSF52821">
    <property type="entry name" value="Rhodanese/Cell cycle control phosphatase"/>
    <property type="match status" value="2"/>
</dbReference>
<organism evidence="2 3">
    <name type="scientific">Niabella yanshanensis</name>
    <dbReference type="NCBI Taxonomy" id="577386"/>
    <lineage>
        <taxon>Bacteria</taxon>
        <taxon>Pseudomonadati</taxon>
        <taxon>Bacteroidota</taxon>
        <taxon>Chitinophagia</taxon>
        <taxon>Chitinophagales</taxon>
        <taxon>Chitinophagaceae</taxon>
        <taxon>Niabella</taxon>
    </lineage>
</organism>
<dbReference type="Proteomes" id="UP001325680">
    <property type="component" value="Chromosome"/>
</dbReference>
<dbReference type="InterPro" id="IPR036873">
    <property type="entry name" value="Rhodanese-like_dom_sf"/>
</dbReference>
<dbReference type="RefSeq" id="WP_114789971.1">
    <property type="nucleotide sequence ID" value="NZ_CP139960.1"/>
</dbReference>
<dbReference type="CDD" id="cd00158">
    <property type="entry name" value="RHOD"/>
    <property type="match status" value="1"/>
</dbReference>
<gene>
    <name evidence="2" type="ORF">U0035_11660</name>
</gene>
<dbReference type="Gene3D" id="3.40.250.10">
    <property type="entry name" value="Rhodanese-like domain"/>
    <property type="match status" value="1"/>
</dbReference>
<feature type="domain" description="Rhodanese" evidence="1">
    <location>
        <begin position="93"/>
        <end position="109"/>
    </location>
</feature>
<evidence type="ECO:0000259" key="1">
    <source>
        <dbReference type="PROSITE" id="PS50206"/>
    </source>
</evidence>
<keyword evidence="3" id="KW-1185">Reference proteome</keyword>
<proteinExistence type="predicted"/>
<dbReference type="PROSITE" id="PS50206">
    <property type="entry name" value="RHODANESE_3"/>
    <property type="match status" value="2"/>
</dbReference>
<dbReference type="EMBL" id="CP139960">
    <property type="protein sequence ID" value="WQD36320.1"/>
    <property type="molecule type" value="Genomic_DNA"/>
</dbReference>
<accession>A0ABZ0VZ68</accession>